<keyword evidence="2" id="KW-0547">Nucleotide-binding</keyword>
<dbReference type="EMBL" id="BJOV01000005">
    <property type="protein sequence ID" value="GEE03512.1"/>
    <property type="molecule type" value="Genomic_DNA"/>
</dbReference>
<dbReference type="GO" id="GO:0016301">
    <property type="term" value="F:kinase activity"/>
    <property type="evidence" value="ECO:0007669"/>
    <property type="project" value="UniProtKB-KW"/>
</dbReference>
<evidence type="ECO:0000256" key="3">
    <source>
        <dbReference type="ARBA" id="ARBA00022777"/>
    </source>
</evidence>
<evidence type="ECO:0000313" key="6">
    <source>
        <dbReference type="EMBL" id="GEE03512.1"/>
    </source>
</evidence>
<proteinExistence type="predicted"/>
<evidence type="ECO:0000259" key="5">
    <source>
        <dbReference type="Pfam" id="PF18085"/>
    </source>
</evidence>
<keyword evidence="1" id="KW-0808">Transferase</keyword>
<organism evidence="6 7">
    <name type="scientific">Gordonia spumicola</name>
    <dbReference type="NCBI Taxonomy" id="589161"/>
    <lineage>
        <taxon>Bacteria</taxon>
        <taxon>Bacillati</taxon>
        <taxon>Actinomycetota</taxon>
        <taxon>Actinomycetes</taxon>
        <taxon>Mycobacteriales</taxon>
        <taxon>Gordoniaceae</taxon>
        <taxon>Gordonia</taxon>
    </lineage>
</organism>
<evidence type="ECO:0000313" key="7">
    <source>
        <dbReference type="Proteomes" id="UP000444960"/>
    </source>
</evidence>
<dbReference type="Pfam" id="PF18085">
    <property type="entry name" value="Mak_N_cap"/>
    <property type="match status" value="1"/>
</dbReference>
<dbReference type="RefSeq" id="WP_161897015.1">
    <property type="nucleotide sequence ID" value="NZ_BJOV01000005.1"/>
</dbReference>
<dbReference type="InterPro" id="IPR040999">
    <property type="entry name" value="Mak_N_cap"/>
</dbReference>
<sequence>MAVLHQATLTPTKLELVTAHLDSVPWGGSGDVTMIGGYRFDDPAGHVGIEALLASRGDSVFHIPLTYRDAPLDGADDALITTMTHSVLGERWVYDAAADPVAVDCYTRALHGEVGQASLEVHRADGSVVAMDPPILVRLEGSADRGSVVFTHDLADPVSGDARLVAGWPDGFGVIAALN</sequence>
<evidence type="ECO:0000256" key="4">
    <source>
        <dbReference type="ARBA" id="ARBA00022840"/>
    </source>
</evidence>
<keyword evidence="7" id="KW-1185">Reference proteome</keyword>
<evidence type="ECO:0000256" key="1">
    <source>
        <dbReference type="ARBA" id="ARBA00022679"/>
    </source>
</evidence>
<comment type="caution">
    <text evidence="6">The sequence shown here is derived from an EMBL/GenBank/DDBJ whole genome shotgun (WGS) entry which is preliminary data.</text>
</comment>
<dbReference type="OrthoDB" id="3787729at2"/>
<protein>
    <recommendedName>
        <fullName evidence="5">Maltokinase N-terminal cap domain-containing protein</fullName>
    </recommendedName>
</protein>
<accession>A0A7I9VE73</accession>
<reference evidence="7" key="1">
    <citation type="submission" date="2019-06" db="EMBL/GenBank/DDBJ databases">
        <title>Gordonia isolated from sludge of a wastewater treatment plant.</title>
        <authorList>
            <person name="Tamura T."/>
            <person name="Aoyama K."/>
            <person name="Kang Y."/>
            <person name="Saito S."/>
            <person name="Akiyama N."/>
            <person name="Yazawa K."/>
            <person name="Gonoi T."/>
            <person name="Mikami Y."/>
        </authorList>
    </citation>
    <scope>NUCLEOTIDE SEQUENCE [LARGE SCALE GENOMIC DNA]</scope>
    <source>
        <strain evidence="7">NBRC 107696</strain>
    </source>
</reference>
<keyword evidence="3" id="KW-0418">Kinase</keyword>
<feature type="domain" description="Maltokinase N-terminal cap" evidence="5">
    <location>
        <begin position="31"/>
        <end position="99"/>
    </location>
</feature>
<gene>
    <name evidence="6" type="ORF">nbrc107696_39580</name>
</gene>
<dbReference type="Proteomes" id="UP000444960">
    <property type="component" value="Unassembled WGS sequence"/>
</dbReference>
<keyword evidence="4" id="KW-0067">ATP-binding</keyword>
<name>A0A7I9VE73_9ACTN</name>
<dbReference type="GO" id="GO:0005524">
    <property type="term" value="F:ATP binding"/>
    <property type="evidence" value="ECO:0007669"/>
    <property type="project" value="UniProtKB-KW"/>
</dbReference>
<dbReference type="AlphaFoldDB" id="A0A7I9VE73"/>
<evidence type="ECO:0000256" key="2">
    <source>
        <dbReference type="ARBA" id="ARBA00022741"/>
    </source>
</evidence>